<proteinExistence type="predicted"/>
<organism evidence="2 3">
    <name type="scientific">Microbacterium oxydans</name>
    <dbReference type="NCBI Taxonomy" id="82380"/>
    <lineage>
        <taxon>Bacteria</taxon>
        <taxon>Bacillati</taxon>
        <taxon>Actinomycetota</taxon>
        <taxon>Actinomycetes</taxon>
        <taxon>Micrococcales</taxon>
        <taxon>Microbacteriaceae</taxon>
        <taxon>Microbacterium</taxon>
    </lineage>
</organism>
<dbReference type="Pfam" id="PF13196">
    <property type="entry name" value="DUF4012"/>
    <property type="match status" value="1"/>
</dbReference>
<dbReference type="Proteomes" id="UP000274841">
    <property type="component" value="Chromosome"/>
</dbReference>
<keyword evidence="1" id="KW-0472">Membrane</keyword>
<accession>A0A3S9WMI2</accession>
<dbReference type="KEGG" id="moy:CVS54_02412"/>
<gene>
    <name evidence="2" type="ORF">CVS54_02412</name>
</gene>
<keyword evidence="1" id="KW-1133">Transmembrane helix</keyword>
<evidence type="ECO:0008006" key="4">
    <source>
        <dbReference type="Google" id="ProtNLM"/>
    </source>
</evidence>
<name>A0A3S9WMI2_9MICO</name>
<keyword evidence="1" id="KW-0812">Transmembrane</keyword>
<evidence type="ECO:0000313" key="2">
    <source>
        <dbReference type="EMBL" id="AZS41067.1"/>
    </source>
</evidence>
<sequence length="591" mass="61184">MNARVSDGRLPVRRRWIGWTVGVLLSLLVVAIGWVAIRGFGAVSDLQQVAKGSAQLKAAIAAGDLDAAKPLARSIAHNADSAHDLTSDPVWHAFGALPWVGPNFSAVSDIAEIADDVSSDALTPLLDVAADFDLASLGFTGGSIDLAPFAEIAGPLGTAETALTAAQQQARRIDADATLPPLADAIRTMRSSVTEAATVVGSLHGAAVLLPTMLGGEGPRTYVLAMQNNAELRSSGGIIGAIALLHAENGRITLQTQASTRDFPPLDTALPLSDSTTALFEDRPGRYLQNITSIPDFREAGAAIATRWQGRFGGTVDGVVAVDAVVAKHLLAATGDLTFGPFTASSDNVTDILLSQIYAAVPDPAVQDEIFAQAAGALFGAALSGAEPRALLGALADSAAEGRIRIWSAHEDEEAVLADSDLGGTIPADTGDATYVGVLMNDTTGGKMDYYTRASLSTSVGTCQGQPTTQVRVTWTNTAPADAATSLPTYVTADGFYGVPAGTVRTLIAVYGPEGATPSHIDRDGAEEGVQTTMIDDRSAVQHEVSLAPGESTTITVEFQGTGAGQRLTEVLHTPLIDTPETTREPLRCAS</sequence>
<dbReference type="EMBL" id="CP031422">
    <property type="protein sequence ID" value="AZS41067.1"/>
    <property type="molecule type" value="Genomic_DNA"/>
</dbReference>
<dbReference type="AlphaFoldDB" id="A0A3S9WMI2"/>
<evidence type="ECO:0000313" key="3">
    <source>
        <dbReference type="Proteomes" id="UP000274841"/>
    </source>
</evidence>
<evidence type="ECO:0000256" key="1">
    <source>
        <dbReference type="SAM" id="Phobius"/>
    </source>
</evidence>
<dbReference type="InterPro" id="IPR025101">
    <property type="entry name" value="DUF4012"/>
</dbReference>
<reference evidence="2 3" key="1">
    <citation type="submission" date="2018-08" db="EMBL/GenBank/DDBJ databases">
        <title>Microbacterium oxydans strain HG3.</title>
        <authorList>
            <person name="ORTET P."/>
        </authorList>
    </citation>
    <scope>NUCLEOTIDE SEQUENCE [LARGE SCALE GENOMIC DNA]</scope>
    <source>
        <strain evidence="2 3">HG3</strain>
    </source>
</reference>
<feature type="transmembrane region" description="Helical" evidence="1">
    <location>
        <begin position="16"/>
        <end position="37"/>
    </location>
</feature>
<protein>
    <recommendedName>
        <fullName evidence="4">DUF4012 domain-containing protein</fullName>
    </recommendedName>
</protein>